<comment type="similarity">
    <text evidence="3">Belongs to the junctophilin family.</text>
</comment>
<evidence type="ECO:0000256" key="11">
    <source>
        <dbReference type="SAM" id="MobiDB-lite"/>
    </source>
</evidence>
<dbReference type="Gene3D" id="2.20.110.10">
    <property type="entry name" value="Histone H3 K4-specific methyltransferase SET7/9 N-terminal domain"/>
    <property type="match status" value="3"/>
</dbReference>
<dbReference type="InterPro" id="IPR003409">
    <property type="entry name" value="MORN"/>
</dbReference>
<reference evidence="13" key="1">
    <citation type="submission" date="2025-08" db="UniProtKB">
        <authorList>
            <consortium name="Ensembl"/>
        </authorList>
    </citation>
    <scope>IDENTIFICATION</scope>
</reference>
<keyword evidence="9 12" id="KW-1133">Transmembrane helix</keyword>
<dbReference type="SUPFAM" id="SSF82185">
    <property type="entry name" value="Histone H3 K4-specific methyltransferase SET7/9 N-terminal domain"/>
    <property type="match status" value="2"/>
</dbReference>
<feature type="region of interest" description="Disordered" evidence="11">
    <location>
        <begin position="439"/>
        <end position="493"/>
    </location>
</feature>
<dbReference type="InterPro" id="IPR017191">
    <property type="entry name" value="Junctophilin"/>
</dbReference>
<dbReference type="GO" id="GO:0005789">
    <property type="term" value="C:endoplasmic reticulum membrane"/>
    <property type="evidence" value="ECO:0007669"/>
    <property type="project" value="UniProtKB-SubCell"/>
</dbReference>
<keyword evidence="14" id="KW-1185">Reference proteome</keyword>
<dbReference type="GO" id="GO:0030314">
    <property type="term" value="C:junctional membrane complex"/>
    <property type="evidence" value="ECO:0007669"/>
    <property type="project" value="InterPro"/>
</dbReference>
<keyword evidence="5" id="KW-0597">Phosphoprotein</keyword>
<dbReference type="GO" id="GO:0048167">
    <property type="term" value="P:regulation of synaptic plasticity"/>
    <property type="evidence" value="ECO:0007669"/>
    <property type="project" value="TreeGrafter"/>
</dbReference>
<feature type="region of interest" description="Disordered" evidence="11">
    <location>
        <begin position="521"/>
        <end position="614"/>
    </location>
</feature>
<comment type="subcellular location">
    <subcellularLocation>
        <location evidence="2">Cell membrane</location>
        <topology evidence="2">Peripheral membrane protein</topology>
    </subcellularLocation>
    <subcellularLocation>
        <location evidence="1">Endoplasmic reticulum membrane</location>
        <topology evidence="1">Single-pass type IV membrane protein</topology>
    </subcellularLocation>
</comment>
<protein>
    <submittedName>
        <fullName evidence="13">Junctophilin 3a</fullName>
    </submittedName>
</protein>
<evidence type="ECO:0000256" key="8">
    <source>
        <dbReference type="ARBA" id="ARBA00022824"/>
    </source>
</evidence>
<evidence type="ECO:0000256" key="5">
    <source>
        <dbReference type="ARBA" id="ARBA00022553"/>
    </source>
</evidence>
<evidence type="ECO:0000313" key="14">
    <source>
        <dbReference type="Proteomes" id="UP000694565"/>
    </source>
</evidence>
<keyword evidence="10 12" id="KW-0472">Membrane</keyword>
<evidence type="ECO:0000256" key="3">
    <source>
        <dbReference type="ARBA" id="ARBA00008599"/>
    </source>
</evidence>
<dbReference type="PANTHER" id="PTHR23085:SF17">
    <property type="entry name" value="JUNCTOPHILIN-3-LIKE"/>
    <property type="match status" value="1"/>
</dbReference>
<evidence type="ECO:0000256" key="1">
    <source>
        <dbReference type="ARBA" id="ARBA00004163"/>
    </source>
</evidence>
<reference evidence="13" key="2">
    <citation type="submission" date="2025-09" db="UniProtKB">
        <authorList>
            <consortium name="Ensembl"/>
        </authorList>
    </citation>
    <scope>IDENTIFICATION</scope>
</reference>
<dbReference type="FunFam" id="2.20.110.10:FF:000001">
    <property type="entry name" value="Junctophilin"/>
    <property type="match status" value="1"/>
</dbReference>
<dbReference type="AlphaFoldDB" id="A0A8C2WKK8"/>
<feature type="transmembrane region" description="Helical" evidence="12">
    <location>
        <begin position="717"/>
        <end position="737"/>
    </location>
</feature>
<name>A0A8C2WKK8_CYCLU</name>
<evidence type="ECO:0000256" key="10">
    <source>
        <dbReference type="ARBA" id="ARBA00023136"/>
    </source>
</evidence>
<proteinExistence type="inferred from homology"/>
<evidence type="ECO:0000256" key="2">
    <source>
        <dbReference type="ARBA" id="ARBA00004202"/>
    </source>
</evidence>
<sequence length="738" mass="79543">MSTGGRFDFDDGGSYCGGWEQGKAHGRGVCTGPQGQGEYAGAWSHGFEVLGVYTWPSGNSYQGTWAQGKRHGVGVESKGRWEYRGEWTQGFKGRYGQLESTASGARYEGTWSNGLQDGYGTETYSDGGTYQGQWLGGMRHGYGVRQSVPYGMAAVILFPLRTSINSLRSEHGPPAVQEDGGANSPADGAAVAAAAGLAGSPVGRGGFVLTAPSEAERQRKRKGRFRQSILSGLKLRRSESKSSLASQLSKQSSFCSEAGMSTVSSAASDGHSNAGEGEHGAPVDATVTEMYAGEWRGDQRAGWGVSRRSDGLRYEGEWAGNKRHGYGCTAFPDGTKEEGKYKQNALVSGKRKNLIPLRASKIREKVDRAVEAAEKAADISKQKAEIAMSRMSHARGKAEAAEGVALKASEECRLARIAAKELSPSFHIYGNGLECQRPHHQANKDHEVISTGTDSPELCTPDTTPPAATPDLSPVLGASTSPPRSPSAHAHRPRNACFMRQTAVDDHGAAEIQVLVEGRGVDLPRGGANNWTDEVYPERGGSSRSTTPSLLEDYNPREHVYSNHHPKQHNPSNHKPGGEHAEADQRPEGLTGGWTAESTLRWSPAHSRLTQQDEERMSDYTVDMRLQCPESQAPRGLGPESPAPKNNRLRARALRPVREGSVDSVQMLDDLNVGAELEEWPLHRDLTLSPPLKSQPIAVEQEGELLTLKSNSGSSSILVVMVILLNIGVAILFIHFFI</sequence>
<evidence type="ECO:0000256" key="6">
    <source>
        <dbReference type="ARBA" id="ARBA00022692"/>
    </source>
</evidence>
<keyword evidence="8" id="KW-0256">Endoplasmic reticulum</keyword>
<accession>A0A8C2WKK8</accession>
<evidence type="ECO:0000256" key="9">
    <source>
        <dbReference type="ARBA" id="ARBA00022989"/>
    </source>
</evidence>
<dbReference type="GeneTree" id="ENSGT00940000158707"/>
<keyword evidence="7" id="KW-0677">Repeat</keyword>
<evidence type="ECO:0000313" key="13">
    <source>
        <dbReference type="Ensembl" id="ENSCLMP00005002168.1"/>
    </source>
</evidence>
<dbReference type="SMART" id="SM00698">
    <property type="entry name" value="MORN"/>
    <property type="match status" value="6"/>
</dbReference>
<dbReference type="Ensembl" id="ENSCLMT00005002270.1">
    <property type="protein sequence ID" value="ENSCLMP00005002168.1"/>
    <property type="gene ID" value="ENSCLMG00005001110.1"/>
</dbReference>
<evidence type="ECO:0000256" key="7">
    <source>
        <dbReference type="ARBA" id="ARBA00022737"/>
    </source>
</evidence>
<feature type="compositionally biased region" description="Basic and acidic residues" evidence="11">
    <location>
        <begin position="576"/>
        <end position="587"/>
    </location>
</feature>
<dbReference type="FunFam" id="2.20.110.10:FF:000003">
    <property type="entry name" value="Junctophilin"/>
    <property type="match status" value="1"/>
</dbReference>
<evidence type="ECO:0000256" key="4">
    <source>
        <dbReference type="ARBA" id="ARBA00022475"/>
    </source>
</evidence>
<dbReference type="Proteomes" id="UP000694565">
    <property type="component" value="Unplaced"/>
</dbReference>
<dbReference type="PANTHER" id="PTHR23085">
    <property type="entry name" value="GH28348P"/>
    <property type="match status" value="1"/>
</dbReference>
<keyword evidence="6 12" id="KW-0812">Transmembrane</keyword>
<keyword evidence="4" id="KW-1003">Cell membrane</keyword>
<evidence type="ECO:0000256" key="12">
    <source>
        <dbReference type="SAM" id="Phobius"/>
    </source>
</evidence>
<organism evidence="13 14">
    <name type="scientific">Cyclopterus lumpus</name>
    <name type="common">Lumpsucker</name>
    <dbReference type="NCBI Taxonomy" id="8103"/>
    <lineage>
        <taxon>Eukaryota</taxon>
        <taxon>Metazoa</taxon>
        <taxon>Chordata</taxon>
        <taxon>Craniata</taxon>
        <taxon>Vertebrata</taxon>
        <taxon>Euteleostomi</taxon>
        <taxon>Actinopterygii</taxon>
        <taxon>Neopterygii</taxon>
        <taxon>Teleostei</taxon>
        <taxon>Neoteleostei</taxon>
        <taxon>Acanthomorphata</taxon>
        <taxon>Eupercaria</taxon>
        <taxon>Perciformes</taxon>
        <taxon>Cottioidei</taxon>
        <taxon>Cottales</taxon>
        <taxon>Cyclopteridae</taxon>
        <taxon>Cyclopterus</taxon>
    </lineage>
</organism>
<dbReference type="GO" id="GO:0005886">
    <property type="term" value="C:plasma membrane"/>
    <property type="evidence" value="ECO:0007669"/>
    <property type="project" value="UniProtKB-SubCell"/>
</dbReference>
<feature type="region of interest" description="Disordered" evidence="11">
    <location>
        <begin position="263"/>
        <end position="282"/>
    </location>
</feature>
<dbReference type="Pfam" id="PF02493">
    <property type="entry name" value="MORN"/>
    <property type="match status" value="7"/>
</dbReference>